<evidence type="ECO:0000313" key="6">
    <source>
        <dbReference type="Proteomes" id="UP001286313"/>
    </source>
</evidence>
<evidence type="ECO:0000256" key="1">
    <source>
        <dbReference type="SAM" id="MobiDB-lite"/>
    </source>
</evidence>
<feature type="region of interest" description="Disordered" evidence="1">
    <location>
        <begin position="397"/>
        <end position="417"/>
    </location>
</feature>
<evidence type="ECO:0008006" key="7">
    <source>
        <dbReference type="Google" id="ProtNLM"/>
    </source>
</evidence>
<dbReference type="InterPro" id="IPR003961">
    <property type="entry name" value="FN3_dom"/>
</dbReference>
<feature type="compositionally biased region" description="Polar residues" evidence="1">
    <location>
        <begin position="227"/>
        <end position="236"/>
    </location>
</feature>
<keyword evidence="2" id="KW-1133">Transmembrane helix</keyword>
<dbReference type="SUPFAM" id="SSF48726">
    <property type="entry name" value="Immunoglobulin"/>
    <property type="match status" value="2"/>
</dbReference>
<dbReference type="PROSITE" id="PS50835">
    <property type="entry name" value="IG_LIKE"/>
    <property type="match status" value="1"/>
</dbReference>
<dbReference type="SUPFAM" id="SSF49265">
    <property type="entry name" value="Fibronectin type III"/>
    <property type="match status" value="1"/>
</dbReference>
<dbReference type="PANTHER" id="PTHR23278">
    <property type="entry name" value="SIDESTEP PROTEIN"/>
    <property type="match status" value="1"/>
</dbReference>
<keyword evidence="2" id="KW-0812">Transmembrane</keyword>
<reference evidence="5" key="1">
    <citation type="submission" date="2023-10" db="EMBL/GenBank/DDBJ databases">
        <title>Genome assemblies of two species of porcelain crab, Petrolisthes cinctipes and Petrolisthes manimaculis (Anomura: Porcellanidae).</title>
        <authorList>
            <person name="Angst P."/>
        </authorList>
    </citation>
    <scope>NUCLEOTIDE SEQUENCE</scope>
    <source>
        <strain evidence="5">PB745_01</strain>
        <tissue evidence="5">Gill</tissue>
    </source>
</reference>
<feature type="domain" description="Ig-like" evidence="3">
    <location>
        <begin position="31"/>
        <end position="121"/>
    </location>
</feature>
<dbReference type="InterPro" id="IPR007110">
    <property type="entry name" value="Ig-like_dom"/>
</dbReference>
<dbReference type="PROSITE" id="PS50853">
    <property type="entry name" value="FN3"/>
    <property type="match status" value="1"/>
</dbReference>
<dbReference type="EMBL" id="JAWQEG010002133">
    <property type="protein sequence ID" value="KAK3874149.1"/>
    <property type="molecule type" value="Genomic_DNA"/>
</dbReference>
<protein>
    <recommendedName>
        <fullName evidence="7">Nephrin</fullName>
    </recommendedName>
</protein>
<keyword evidence="2" id="KW-0472">Membrane</keyword>
<evidence type="ECO:0000259" key="4">
    <source>
        <dbReference type="PROSITE" id="PS50853"/>
    </source>
</evidence>
<dbReference type="Gene3D" id="2.60.40.10">
    <property type="entry name" value="Immunoglobulins"/>
    <property type="match status" value="3"/>
</dbReference>
<gene>
    <name evidence="5" type="ORF">Pcinc_020909</name>
</gene>
<dbReference type="InterPro" id="IPR036116">
    <property type="entry name" value="FN3_sf"/>
</dbReference>
<name>A0AAE1KIF4_PETCI</name>
<organism evidence="5 6">
    <name type="scientific">Petrolisthes cinctipes</name>
    <name type="common">Flat porcelain crab</name>
    <dbReference type="NCBI Taxonomy" id="88211"/>
    <lineage>
        <taxon>Eukaryota</taxon>
        <taxon>Metazoa</taxon>
        <taxon>Ecdysozoa</taxon>
        <taxon>Arthropoda</taxon>
        <taxon>Crustacea</taxon>
        <taxon>Multicrustacea</taxon>
        <taxon>Malacostraca</taxon>
        <taxon>Eumalacostraca</taxon>
        <taxon>Eucarida</taxon>
        <taxon>Decapoda</taxon>
        <taxon>Pleocyemata</taxon>
        <taxon>Anomura</taxon>
        <taxon>Galatheoidea</taxon>
        <taxon>Porcellanidae</taxon>
        <taxon>Petrolisthes</taxon>
    </lineage>
</organism>
<dbReference type="AlphaFoldDB" id="A0AAE1KIF4"/>
<feature type="domain" description="Fibronectin type-III" evidence="4">
    <location>
        <begin position="141"/>
        <end position="232"/>
    </location>
</feature>
<dbReference type="CDD" id="cd00063">
    <property type="entry name" value="FN3"/>
    <property type="match status" value="1"/>
</dbReference>
<dbReference type="SMART" id="SM00060">
    <property type="entry name" value="FN3"/>
    <property type="match status" value="1"/>
</dbReference>
<dbReference type="InterPro" id="IPR036179">
    <property type="entry name" value="Ig-like_dom_sf"/>
</dbReference>
<sequence>MSLVVQGVTRARGGTYTCTATNVRASVASNPLTLDVKYAPVCGEEQGKTQYSVAKKENAEVSCRVDANPSNVTFRWTFNNTAEAIDVPDGRFMVVGTESRVNYTPMTDLDYGTLLCWANNSVGTQSHPCIFHILPAGKPDPPHHCRVVDVALTSLQVSCLPGNDGGLDQRFLLQMYPVGSGQPVVEVSKMDPSFTVTRLQPATAYRVAVAALNHRGVSRPTQLQVVTGSLLNQPRGTSAEPTREREGGGTGGPKLGVGVAVGVTVAVLVVVVAGVVITFLTVRRRFQPSSPSPRTTTPLSPEVPTTLSLDSFCSPHHDLDLLSYAPDPGGGSIHISTVSVSASLQVDQQPTFTHTTPVPTNPVRDTPLVLDILYSSQSNTLLLNSSQAVLLTSFPPWSAESSSSQQQPELEASHQLLGVHVLNPT</sequence>
<dbReference type="Proteomes" id="UP001286313">
    <property type="component" value="Unassembled WGS sequence"/>
</dbReference>
<evidence type="ECO:0000256" key="2">
    <source>
        <dbReference type="SAM" id="Phobius"/>
    </source>
</evidence>
<dbReference type="Pfam" id="PF00041">
    <property type="entry name" value="fn3"/>
    <property type="match status" value="1"/>
</dbReference>
<evidence type="ECO:0000313" key="5">
    <source>
        <dbReference type="EMBL" id="KAK3874149.1"/>
    </source>
</evidence>
<keyword evidence="6" id="KW-1185">Reference proteome</keyword>
<feature type="transmembrane region" description="Helical" evidence="2">
    <location>
        <begin position="255"/>
        <end position="282"/>
    </location>
</feature>
<accession>A0AAE1KIF4</accession>
<proteinExistence type="predicted"/>
<evidence type="ECO:0000259" key="3">
    <source>
        <dbReference type="PROSITE" id="PS50835"/>
    </source>
</evidence>
<dbReference type="InterPro" id="IPR013783">
    <property type="entry name" value="Ig-like_fold"/>
</dbReference>
<feature type="compositionally biased region" description="Low complexity" evidence="1">
    <location>
        <begin position="397"/>
        <end position="410"/>
    </location>
</feature>
<comment type="caution">
    <text evidence="5">The sequence shown here is derived from an EMBL/GenBank/DDBJ whole genome shotgun (WGS) entry which is preliminary data.</text>
</comment>
<feature type="region of interest" description="Disordered" evidence="1">
    <location>
        <begin position="227"/>
        <end position="253"/>
    </location>
</feature>
<dbReference type="PANTHER" id="PTHR23278:SF19">
    <property type="entry name" value="OBSCURIN"/>
    <property type="match status" value="1"/>
</dbReference>